<dbReference type="RefSeq" id="YP_010764800.1">
    <property type="nucleotide sequence ID" value="NC_073619.1"/>
</dbReference>
<evidence type="ECO:0000313" key="2">
    <source>
        <dbReference type="Proteomes" id="UP000681715"/>
    </source>
</evidence>
<dbReference type="Proteomes" id="UP000681715">
    <property type="component" value="Segment"/>
</dbReference>
<dbReference type="EMBL" id="MN563785">
    <property type="protein sequence ID" value="QGK90215.1"/>
    <property type="molecule type" value="Genomic_DNA"/>
</dbReference>
<organism evidence="1 2">
    <name type="scientific">Pseudomonas phage vB_PA45_GUMS</name>
    <dbReference type="NCBI Taxonomy" id="2656517"/>
    <lineage>
        <taxon>Viruses</taxon>
        <taxon>Duplodnaviria</taxon>
        <taxon>Heunggongvirae</taxon>
        <taxon>Uroviricota</taxon>
        <taxon>Caudoviricetes</taxon>
        <taxon>Vandenendeviridae</taxon>
        <taxon>Skurskavirinae</taxon>
        <taxon>Pakpunavirus</taxon>
        <taxon>Pakpunavirus GUMS</taxon>
    </lineage>
</organism>
<name>A0A8T8BGK4_9CAUD</name>
<keyword evidence="2" id="KW-1185">Reference proteome</keyword>
<dbReference type="GeneID" id="80101585"/>
<protein>
    <submittedName>
        <fullName evidence="1">Uncharacterized protein</fullName>
    </submittedName>
</protein>
<reference evidence="2" key="1">
    <citation type="journal article" date="2021" name="Viruses">
        <title>Improving the Inhibitory Effect of Phages against Pseudomonas aeruginosa Isolated from a Burn Patient Using a Combination of Phages and Antibiotics.</title>
        <authorList>
            <person name="Aghaee B.L."/>
            <person name="Khan Mirzaei M."/>
            <person name="Alikhani M.Y."/>
            <person name="Mojtahedi A."/>
            <person name="Maurice C.F."/>
        </authorList>
    </citation>
    <scope>NUCLEOTIDE SEQUENCE [LARGE SCALE GENOMIC DNA]</scope>
</reference>
<sequence>MRLELTKVWLKARCRDHFSFRPSNLALILGFEPRPYGLEDRCASVTLYEQLASLYRRPSLLSTLIWRADSDSNREYEDLESSRLPITLTDP</sequence>
<accession>A0A8T8BGK4</accession>
<dbReference type="KEGG" id="vg:80101585"/>
<evidence type="ECO:0000313" key="1">
    <source>
        <dbReference type="EMBL" id="QGK90215.1"/>
    </source>
</evidence>
<proteinExistence type="predicted"/>